<dbReference type="Proteomes" id="UP001054837">
    <property type="component" value="Unassembled WGS sequence"/>
</dbReference>
<name>A0AAV4WKS4_9ARAC</name>
<evidence type="ECO:0000313" key="3">
    <source>
        <dbReference type="Proteomes" id="UP001054837"/>
    </source>
</evidence>
<accession>A0AAV4WKS4</accession>
<evidence type="ECO:0000313" key="2">
    <source>
        <dbReference type="EMBL" id="GIY82928.1"/>
    </source>
</evidence>
<protein>
    <submittedName>
        <fullName evidence="2">Uncharacterized protein</fullName>
    </submittedName>
</protein>
<dbReference type="EMBL" id="BPLQ01014754">
    <property type="protein sequence ID" value="GIY82928.1"/>
    <property type="molecule type" value="Genomic_DNA"/>
</dbReference>
<organism evidence="2 3">
    <name type="scientific">Caerostris darwini</name>
    <dbReference type="NCBI Taxonomy" id="1538125"/>
    <lineage>
        <taxon>Eukaryota</taxon>
        <taxon>Metazoa</taxon>
        <taxon>Ecdysozoa</taxon>
        <taxon>Arthropoda</taxon>
        <taxon>Chelicerata</taxon>
        <taxon>Arachnida</taxon>
        <taxon>Araneae</taxon>
        <taxon>Araneomorphae</taxon>
        <taxon>Entelegynae</taxon>
        <taxon>Araneoidea</taxon>
        <taxon>Araneidae</taxon>
        <taxon>Caerostris</taxon>
    </lineage>
</organism>
<proteinExistence type="predicted"/>
<evidence type="ECO:0000256" key="1">
    <source>
        <dbReference type="SAM" id="MobiDB-lite"/>
    </source>
</evidence>
<keyword evidence="3" id="KW-1185">Reference proteome</keyword>
<reference evidence="2 3" key="1">
    <citation type="submission" date="2021-06" db="EMBL/GenBank/DDBJ databases">
        <title>Caerostris darwini draft genome.</title>
        <authorList>
            <person name="Kono N."/>
            <person name="Arakawa K."/>
        </authorList>
    </citation>
    <scope>NUCLEOTIDE SEQUENCE [LARGE SCALE GENOMIC DNA]</scope>
</reference>
<dbReference type="AlphaFoldDB" id="A0AAV4WKS4"/>
<comment type="caution">
    <text evidence="2">The sequence shown here is derived from an EMBL/GenBank/DDBJ whole genome shotgun (WGS) entry which is preliminary data.</text>
</comment>
<sequence length="136" mass="16103">MEEQTQESSHQRLPDLPPLTPLFETDSRRYSFQVLFSPFFLPGAVLEQSIDCRSQYSTLHPNYSPHTSFGLERVGSIRRENNRIDRNRNKGNPFRQKLVPFEVAPLESQQLYSMRNQMHQRERESYVIFPVFQDVL</sequence>
<feature type="region of interest" description="Disordered" evidence="1">
    <location>
        <begin position="1"/>
        <end position="20"/>
    </location>
</feature>
<gene>
    <name evidence="2" type="ORF">CDAR_527321</name>
</gene>